<keyword evidence="12" id="KW-1185">Reference proteome</keyword>
<evidence type="ECO:0000256" key="5">
    <source>
        <dbReference type="ARBA" id="ARBA00022500"/>
    </source>
</evidence>
<dbReference type="GO" id="GO:0005886">
    <property type="term" value="C:plasma membrane"/>
    <property type="evidence" value="ECO:0007669"/>
    <property type="project" value="UniProtKB-SubCell"/>
</dbReference>
<dbReference type="GO" id="GO:0009425">
    <property type="term" value="C:bacterial-type flagellum basal body"/>
    <property type="evidence" value="ECO:0007669"/>
    <property type="project" value="InterPro"/>
</dbReference>
<keyword evidence="10" id="KW-0997">Cell inner membrane</keyword>
<comment type="function">
    <text evidence="1 10">Controls the rotational direction of flagella during chemotaxis.</text>
</comment>
<evidence type="ECO:0000256" key="7">
    <source>
        <dbReference type="ARBA" id="ARBA00022779"/>
    </source>
</evidence>
<dbReference type="Proteomes" id="UP000537130">
    <property type="component" value="Unassembled WGS sequence"/>
</dbReference>
<dbReference type="PANTHER" id="PTHR35091">
    <property type="entry name" value="FLAGELLAR PROTEIN FLIL"/>
    <property type="match status" value="1"/>
</dbReference>
<keyword evidence="7 10" id="KW-0283">Flagellar rotation</keyword>
<sequence length="155" mass="17323">MKNILIIAAAQTVLVALTVVGTWFMFQSTQPAAPAVAGEGGELAAPVKADPIYISVDPAFVVNMEDRGKMRFLQMQLEVMSRNSDVEELMDKHYTRVRNDLILTFDGLTMDDIRQTEGKTNLQERARVAINNVLLDEAEIEEAIEAVYFTKFVVQ</sequence>
<dbReference type="InterPro" id="IPR005503">
    <property type="entry name" value="FliL"/>
</dbReference>
<comment type="similarity">
    <text evidence="3 10">Belongs to the FliL family.</text>
</comment>
<dbReference type="RefSeq" id="WP_183409060.1">
    <property type="nucleotide sequence ID" value="NZ_JACHWY010000001.1"/>
</dbReference>
<dbReference type="AlphaFoldDB" id="A0A7W4W2Q5"/>
<reference evidence="11 12" key="1">
    <citation type="submission" date="2020-08" db="EMBL/GenBank/DDBJ databases">
        <title>Genomic Encyclopedia of Type Strains, Phase III (KMG-III): the genomes of soil and plant-associated and newly described type strains.</title>
        <authorList>
            <person name="Whitman W."/>
        </authorList>
    </citation>
    <scope>NUCLEOTIDE SEQUENCE [LARGE SCALE GENOMIC DNA]</scope>
    <source>
        <strain evidence="11 12">CECT 8654</strain>
    </source>
</reference>
<evidence type="ECO:0000256" key="2">
    <source>
        <dbReference type="ARBA" id="ARBA00004162"/>
    </source>
</evidence>
<keyword evidence="11" id="KW-0969">Cilium</keyword>
<evidence type="ECO:0000256" key="9">
    <source>
        <dbReference type="ARBA" id="ARBA00023136"/>
    </source>
</evidence>
<accession>A0A7W4W2Q5</accession>
<evidence type="ECO:0000256" key="6">
    <source>
        <dbReference type="ARBA" id="ARBA00022692"/>
    </source>
</evidence>
<evidence type="ECO:0000256" key="8">
    <source>
        <dbReference type="ARBA" id="ARBA00022989"/>
    </source>
</evidence>
<keyword evidence="11" id="KW-0966">Cell projection</keyword>
<dbReference type="PANTHER" id="PTHR35091:SF2">
    <property type="entry name" value="FLAGELLAR PROTEIN FLIL"/>
    <property type="match status" value="1"/>
</dbReference>
<keyword evidence="4" id="KW-1003">Cell membrane</keyword>
<evidence type="ECO:0000256" key="1">
    <source>
        <dbReference type="ARBA" id="ARBA00002254"/>
    </source>
</evidence>
<name>A0A7W4W2Q5_9GAMM</name>
<dbReference type="EMBL" id="JACHWY010000001">
    <property type="protein sequence ID" value="MBB3046361.1"/>
    <property type="molecule type" value="Genomic_DNA"/>
</dbReference>
<evidence type="ECO:0000256" key="3">
    <source>
        <dbReference type="ARBA" id="ARBA00008281"/>
    </source>
</evidence>
<comment type="caution">
    <text evidence="11">The sequence shown here is derived from an EMBL/GenBank/DDBJ whole genome shotgun (WGS) entry which is preliminary data.</text>
</comment>
<evidence type="ECO:0000256" key="4">
    <source>
        <dbReference type="ARBA" id="ARBA00022475"/>
    </source>
</evidence>
<gene>
    <name evidence="11" type="ORF">FHR99_000597</name>
</gene>
<dbReference type="GO" id="GO:0071978">
    <property type="term" value="P:bacterial-type flagellum-dependent swarming motility"/>
    <property type="evidence" value="ECO:0007669"/>
    <property type="project" value="TreeGrafter"/>
</dbReference>
<evidence type="ECO:0000256" key="10">
    <source>
        <dbReference type="RuleBase" id="RU364125"/>
    </source>
</evidence>
<protein>
    <recommendedName>
        <fullName evidence="10">Flagellar protein FliL</fullName>
    </recommendedName>
</protein>
<evidence type="ECO:0000313" key="11">
    <source>
        <dbReference type="EMBL" id="MBB3046361.1"/>
    </source>
</evidence>
<evidence type="ECO:0000313" key="12">
    <source>
        <dbReference type="Proteomes" id="UP000537130"/>
    </source>
</evidence>
<dbReference type="GO" id="GO:0006935">
    <property type="term" value="P:chemotaxis"/>
    <property type="evidence" value="ECO:0007669"/>
    <property type="project" value="UniProtKB-KW"/>
</dbReference>
<organism evidence="11 12">
    <name type="scientific">Litorivivens lipolytica</name>
    <dbReference type="NCBI Taxonomy" id="1524264"/>
    <lineage>
        <taxon>Bacteria</taxon>
        <taxon>Pseudomonadati</taxon>
        <taxon>Pseudomonadota</taxon>
        <taxon>Gammaproteobacteria</taxon>
        <taxon>Litorivivens</taxon>
    </lineage>
</organism>
<keyword evidence="9 10" id="KW-0472">Membrane</keyword>
<keyword evidence="11" id="KW-0282">Flagellum</keyword>
<comment type="subcellular location">
    <subcellularLocation>
        <location evidence="10">Cell inner membrane</location>
    </subcellularLocation>
    <subcellularLocation>
        <location evidence="2">Cell membrane</location>
        <topology evidence="2">Single-pass membrane protein</topology>
    </subcellularLocation>
</comment>
<proteinExistence type="inferred from homology"/>
<dbReference type="Pfam" id="PF03748">
    <property type="entry name" value="FliL"/>
    <property type="match status" value="1"/>
</dbReference>
<keyword evidence="5 10" id="KW-0145">Chemotaxis</keyword>
<keyword evidence="8" id="KW-1133">Transmembrane helix</keyword>
<keyword evidence="6" id="KW-0812">Transmembrane</keyword>